<dbReference type="PROSITE" id="PS50090">
    <property type="entry name" value="MYB_LIKE"/>
    <property type="match status" value="2"/>
</dbReference>
<dbReference type="CDD" id="cd00167">
    <property type="entry name" value="SANT"/>
    <property type="match status" value="2"/>
</dbReference>
<gene>
    <name evidence="6" type="ORF">CANARDRAFT_188457</name>
</gene>
<dbReference type="InterPro" id="IPR017930">
    <property type="entry name" value="Myb_dom"/>
</dbReference>
<dbReference type="GO" id="GO:0005634">
    <property type="term" value="C:nucleus"/>
    <property type="evidence" value="ECO:0007669"/>
    <property type="project" value="UniProtKB-SubCell"/>
</dbReference>
<evidence type="ECO:0000313" key="6">
    <source>
        <dbReference type="EMBL" id="ODV87653.1"/>
    </source>
</evidence>
<dbReference type="Pfam" id="PF13921">
    <property type="entry name" value="Myb_DNA-bind_6"/>
    <property type="match status" value="1"/>
</dbReference>
<feature type="domain" description="HTH myb-type" evidence="5">
    <location>
        <begin position="136"/>
        <end position="165"/>
    </location>
</feature>
<evidence type="ECO:0000259" key="5">
    <source>
        <dbReference type="PROSITE" id="PS51294"/>
    </source>
</evidence>
<dbReference type="EMBL" id="KV453847">
    <property type="protein sequence ID" value="ODV87653.1"/>
    <property type="molecule type" value="Genomic_DNA"/>
</dbReference>
<reference evidence="7" key="1">
    <citation type="submission" date="2016-04" db="EMBL/GenBank/DDBJ databases">
        <title>Comparative genomics of biotechnologically important yeasts.</title>
        <authorList>
            <consortium name="DOE Joint Genome Institute"/>
            <person name="Riley R."/>
            <person name="Haridas S."/>
            <person name="Wolfe K.H."/>
            <person name="Lopes M.R."/>
            <person name="Hittinger C.T."/>
            <person name="Goker M."/>
            <person name="Salamov A."/>
            <person name="Wisecaver J."/>
            <person name="Long T.M."/>
            <person name="Aerts A.L."/>
            <person name="Barry K."/>
            <person name="Choi C."/>
            <person name="Clum A."/>
            <person name="Coughlan A.Y."/>
            <person name="Deshpande S."/>
            <person name="Douglass A.P."/>
            <person name="Hanson S.J."/>
            <person name="Klenk H.-P."/>
            <person name="Labutti K."/>
            <person name="Lapidus A."/>
            <person name="Lindquist E."/>
            <person name="Lipzen A."/>
            <person name="Meier-Kolthoff J.P."/>
            <person name="Ohm R.A."/>
            <person name="Otillar R.P."/>
            <person name="Pangilinan J."/>
            <person name="Peng Y."/>
            <person name="Rokas A."/>
            <person name="Rosa C.A."/>
            <person name="Scheuner C."/>
            <person name="Sibirny A.A."/>
            <person name="Slot J.C."/>
            <person name="Stielow J.B."/>
            <person name="Sun H."/>
            <person name="Kurtzman C.P."/>
            <person name="Blackwell M."/>
            <person name="Grigoriev I.V."/>
            <person name="Jeffries T.W."/>
        </authorList>
    </citation>
    <scope>NUCLEOTIDE SEQUENCE [LARGE SCALE GENOMIC DNA]</scope>
    <source>
        <strain evidence="7">NRRL YB-2248</strain>
    </source>
</reference>
<organism evidence="6 7">
    <name type="scientific">[Candida] arabinofermentans NRRL YB-2248</name>
    <dbReference type="NCBI Taxonomy" id="983967"/>
    <lineage>
        <taxon>Eukaryota</taxon>
        <taxon>Fungi</taxon>
        <taxon>Dikarya</taxon>
        <taxon>Ascomycota</taxon>
        <taxon>Saccharomycotina</taxon>
        <taxon>Pichiomycetes</taxon>
        <taxon>Pichiales</taxon>
        <taxon>Pichiaceae</taxon>
        <taxon>Ogataea</taxon>
        <taxon>Ogataea/Candida clade</taxon>
    </lineage>
</organism>
<dbReference type="InterPro" id="IPR051651">
    <property type="entry name" value="DMTF1_DNA-bind_reg"/>
</dbReference>
<evidence type="ECO:0000259" key="4">
    <source>
        <dbReference type="PROSITE" id="PS50090"/>
    </source>
</evidence>
<keyword evidence="3" id="KW-0539">Nucleus</keyword>
<dbReference type="PROSITE" id="PS51294">
    <property type="entry name" value="HTH_MYB"/>
    <property type="match status" value="2"/>
</dbReference>
<evidence type="ECO:0000313" key="7">
    <source>
        <dbReference type="Proteomes" id="UP000094801"/>
    </source>
</evidence>
<evidence type="ECO:0000256" key="3">
    <source>
        <dbReference type="ARBA" id="ARBA00023242"/>
    </source>
</evidence>
<dbReference type="PANTHER" id="PTHR46380:SF2">
    <property type="entry name" value="CYCLIN-D-BINDING MYB-LIKE TRANSCRIPTION FACTOR 1"/>
    <property type="match status" value="1"/>
</dbReference>
<name>A0A1E4T7C9_9ASCO</name>
<protein>
    <submittedName>
        <fullName evidence="6">Uncharacterized protein</fullName>
    </submittedName>
</protein>
<keyword evidence="7" id="KW-1185">Reference proteome</keyword>
<proteinExistence type="predicted"/>
<dbReference type="SUPFAM" id="SSF46689">
    <property type="entry name" value="Homeodomain-like"/>
    <property type="match status" value="2"/>
</dbReference>
<dbReference type="STRING" id="983967.A0A1E4T7C9"/>
<sequence>MTREDICKRIWANERKKDDFWESLQKVLPERTRASLYKHVRRSYHIFKQRGKWTPADDAKLAELASQMEGQWKLIGQELCRMPEDCRDRWRNYVKCGDQRKQHKWTFQEEEKLRSVVHRSLSEQRLIYPHAEPIINWTLVSEWMGGTRSRIQCRYKWNKILKRETNARARTIDTETKSWMLSRLKMIYEKDGKDEIDWDTLASIHEDNSWTGPELKKCFEKMASTVEDYKNKSFVEIVDILNDSL</sequence>
<feature type="domain" description="Myb-like" evidence="4">
    <location>
        <begin position="49"/>
        <end position="94"/>
    </location>
</feature>
<feature type="domain" description="Myb-like" evidence="4">
    <location>
        <begin position="97"/>
        <end position="161"/>
    </location>
</feature>
<dbReference type="OrthoDB" id="39591at2759"/>
<comment type="subcellular location">
    <subcellularLocation>
        <location evidence="1">Nucleus</location>
    </subcellularLocation>
</comment>
<evidence type="ECO:0000256" key="1">
    <source>
        <dbReference type="ARBA" id="ARBA00004123"/>
    </source>
</evidence>
<evidence type="ECO:0000256" key="2">
    <source>
        <dbReference type="ARBA" id="ARBA00023125"/>
    </source>
</evidence>
<dbReference type="InterPro" id="IPR009057">
    <property type="entry name" value="Homeodomain-like_sf"/>
</dbReference>
<dbReference type="InterPro" id="IPR001005">
    <property type="entry name" value="SANT/Myb"/>
</dbReference>
<accession>A0A1E4T7C9</accession>
<keyword evidence="2" id="KW-0238">DNA-binding</keyword>
<dbReference type="PANTHER" id="PTHR46380">
    <property type="entry name" value="CYCLIN-D-BINDING MYB-LIKE TRANSCRIPTION FACTOR 1"/>
    <property type="match status" value="1"/>
</dbReference>
<dbReference type="Gene3D" id="1.10.10.60">
    <property type="entry name" value="Homeodomain-like"/>
    <property type="match status" value="2"/>
</dbReference>
<dbReference type="Proteomes" id="UP000094801">
    <property type="component" value="Unassembled WGS sequence"/>
</dbReference>
<dbReference type="GO" id="GO:0003700">
    <property type="term" value="F:DNA-binding transcription factor activity"/>
    <property type="evidence" value="ECO:0007669"/>
    <property type="project" value="TreeGrafter"/>
</dbReference>
<dbReference type="SMART" id="SM00717">
    <property type="entry name" value="SANT"/>
    <property type="match status" value="2"/>
</dbReference>
<feature type="domain" description="HTH myb-type" evidence="5">
    <location>
        <begin position="45"/>
        <end position="98"/>
    </location>
</feature>
<dbReference type="AlphaFoldDB" id="A0A1E4T7C9"/>
<dbReference type="GO" id="GO:0000976">
    <property type="term" value="F:transcription cis-regulatory region binding"/>
    <property type="evidence" value="ECO:0007669"/>
    <property type="project" value="TreeGrafter"/>
</dbReference>
<feature type="non-terminal residue" evidence="6">
    <location>
        <position position="245"/>
    </location>
</feature>